<gene>
    <name evidence="1" type="ORF">A2122_00930</name>
</gene>
<reference evidence="1 2" key="1">
    <citation type="journal article" date="2016" name="Nat. Commun.">
        <title>Thousands of microbial genomes shed light on interconnected biogeochemical processes in an aquifer system.</title>
        <authorList>
            <person name="Anantharaman K."/>
            <person name="Brown C.T."/>
            <person name="Hug L.A."/>
            <person name="Sharon I."/>
            <person name="Castelle C.J."/>
            <person name="Probst A.J."/>
            <person name="Thomas B.C."/>
            <person name="Singh A."/>
            <person name="Wilkins M.J."/>
            <person name="Karaoz U."/>
            <person name="Brodie E.L."/>
            <person name="Williams K.H."/>
            <person name="Hubbard S.S."/>
            <person name="Banfield J.F."/>
        </authorList>
    </citation>
    <scope>NUCLEOTIDE SEQUENCE [LARGE SCALE GENOMIC DNA]</scope>
</reference>
<evidence type="ECO:0000313" key="2">
    <source>
        <dbReference type="Proteomes" id="UP000176648"/>
    </source>
</evidence>
<proteinExistence type="predicted"/>
<evidence type="ECO:0000313" key="1">
    <source>
        <dbReference type="EMBL" id="OGY96691.1"/>
    </source>
</evidence>
<dbReference type="Proteomes" id="UP000176648">
    <property type="component" value="Unassembled WGS sequence"/>
</dbReference>
<name>A0A1G2C6A8_9BACT</name>
<dbReference type="EMBL" id="MHKU01000025">
    <property type="protein sequence ID" value="OGY96691.1"/>
    <property type="molecule type" value="Genomic_DNA"/>
</dbReference>
<protein>
    <submittedName>
        <fullName evidence="1">Uncharacterized protein</fullName>
    </submittedName>
</protein>
<organism evidence="1 2">
    <name type="scientific">Candidatus Liptonbacteria bacterium GWB1_49_6</name>
    <dbReference type="NCBI Taxonomy" id="1798644"/>
    <lineage>
        <taxon>Bacteria</taxon>
        <taxon>Candidatus Liptoniibacteriota</taxon>
    </lineage>
</organism>
<sequence>MEQEIDKEIKELVIARLKTLPDDKEVSIGSDGEFTKEQLIDHVKKNDSIGQKMVDVEMNFLRALKEGALFEQ</sequence>
<dbReference type="STRING" id="1798644.A2122_00930"/>
<comment type="caution">
    <text evidence="1">The sequence shown here is derived from an EMBL/GenBank/DDBJ whole genome shotgun (WGS) entry which is preliminary data.</text>
</comment>
<accession>A0A1G2C6A8</accession>
<dbReference type="AlphaFoldDB" id="A0A1G2C6A8"/>